<dbReference type="Proteomes" id="UP001374584">
    <property type="component" value="Unassembled WGS sequence"/>
</dbReference>
<reference evidence="1 2" key="1">
    <citation type="submission" date="2024-01" db="EMBL/GenBank/DDBJ databases">
        <title>The genomes of 5 underutilized Papilionoideae crops provide insights into root nodulation and disease resistanc.</title>
        <authorList>
            <person name="Jiang F."/>
        </authorList>
    </citation>
    <scope>NUCLEOTIDE SEQUENCE [LARGE SCALE GENOMIC DNA]</scope>
    <source>
        <strain evidence="1">JINMINGXINNONG_FW02</strain>
        <tissue evidence="1">Leaves</tissue>
    </source>
</reference>
<dbReference type="EMBL" id="JAYMYR010000003">
    <property type="protein sequence ID" value="KAK7374332.1"/>
    <property type="molecule type" value="Genomic_DNA"/>
</dbReference>
<evidence type="ECO:0000313" key="1">
    <source>
        <dbReference type="EMBL" id="KAK7374332.1"/>
    </source>
</evidence>
<proteinExistence type="predicted"/>
<name>A0AAN9NP10_PHACN</name>
<protein>
    <submittedName>
        <fullName evidence="1">Uncharacterized protein</fullName>
    </submittedName>
</protein>
<comment type="caution">
    <text evidence="1">The sequence shown here is derived from an EMBL/GenBank/DDBJ whole genome shotgun (WGS) entry which is preliminary data.</text>
</comment>
<dbReference type="AlphaFoldDB" id="A0AAN9NP10"/>
<accession>A0AAN9NP10</accession>
<organism evidence="1 2">
    <name type="scientific">Phaseolus coccineus</name>
    <name type="common">Scarlet runner bean</name>
    <name type="synonym">Phaseolus multiflorus</name>
    <dbReference type="NCBI Taxonomy" id="3886"/>
    <lineage>
        <taxon>Eukaryota</taxon>
        <taxon>Viridiplantae</taxon>
        <taxon>Streptophyta</taxon>
        <taxon>Embryophyta</taxon>
        <taxon>Tracheophyta</taxon>
        <taxon>Spermatophyta</taxon>
        <taxon>Magnoliopsida</taxon>
        <taxon>eudicotyledons</taxon>
        <taxon>Gunneridae</taxon>
        <taxon>Pentapetalae</taxon>
        <taxon>rosids</taxon>
        <taxon>fabids</taxon>
        <taxon>Fabales</taxon>
        <taxon>Fabaceae</taxon>
        <taxon>Papilionoideae</taxon>
        <taxon>50 kb inversion clade</taxon>
        <taxon>NPAAA clade</taxon>
        <taxon>indigoferoid/millettioid clade</taxon>
        <taxon>Phaseoleae</taxon>
        <taxon>Phaseolus</taxon>
    </lineage>
</organism>
<keyword evidence="2" id="KW-1185">Reference proteome</keyword>
<sequence length="84" mass="9322">MLNPTPIDFSSRLACYSSESELLDSASSDFCFPSNGELIRGIMHMMEMSQAEGPELLIMHRTLTFSAIVRAAPTSSHYQSNSYL</sequence>
<gene>
    <name evidence="1" type="ORF">VNO80_07760</name>
</gene>
<evidence type="ECO:0000313" key="2">
    <source>
        <dbReference type="Proteomes" id="UP001374584"/>
    </source>
</evidence>